<feature type="chain" id="PRO_5012770324" description="Outer membrane protein beta-barrel domain-containing protein" evidence="1">
    <location>
        <begin position="22"/>
        <end position="274"/>
    </location>
</feature>
<name>A0A1M4TJL5_9BACE</name>
<proteinExistence type="predicted"/>
<dbReference type="RefSeq" id="WP_073398799.1">
    <property type="nucleotide sequence ID" value="NZ_FQTV01000001.1"/>
</dbReference>
<accession>A0A1M4TJL5</accession>
<feature type="signal peptide" evidence="1">
    <location>
        <begin position="1"/>
        <end position="21"/>
    </location>
</feature>
<gene>
    <name evidence="2" type="ORF">SAMN05444405_101381</name>
</gene>
<reference evidence="2 3" key="1">
    <citation type="submission" date="2016-11" db="EMBL/GenBank/DDBJ databases">
        <authorList>
            <person name="Jaros S."/>
            <person name="Januszkiewicz K."/>
            <person name="Wedrychowicz H."/>
        </authorList>
    </citation>
    <scope>NUCLEOTIDE SEQUENCE [LARGE SCALE GENOMIC DNA]</scope>
    <source>
        <strain evidence="2 3">DSM 26991</strain>
    </source>
</reference>
<dbReference type="AlphaFoldDB" id="A0A1M4TJL5"/>
<evidence type="ECO:0000313" key="3">
    <source>
        <dbReference type="Proteomes" id="UP000184509"/>
    </source>
</evidence>
<evidence type="ECO:0000313" key="2">
    <source>
        <dbReference type="EMBL" id="SHE44554.1"/>
    </source>
</evidence>
<dbReference type="EMBL" id="FQTV01000001">
    <property type="protein sequence ID" value="SHE44554.1"/>
    <property type="molecule type" value="Genomic_DNA"/>
</dbReference>
<dbReference type="Proteomes" id="UP000184509">
    <property type="component" value="Unassembled WGS sequence"/>
</dbReference>
<organism evidence="2 3">
    <name type="scientific">Bacteroides luti</name>
    <dbReference type="NCBI Taxonomy" id="1297750"/>
    <lineage>
        <taxon>Bacteria</taxon>
        <taxon>Pseudomonadati</taxon>
        <taxon>Bacteroidota</taxon>
        <taxon>Bacteroidia</taxon>
        <taxon>Bacteroidales</taxon>
        <taxon>Bacteroidaceae</taxon>
        <taxon>Bacteroides</taxon>
    </lineage>
</organism>
<evidence type="ECO:0008006" key="4">
    <source>
        <dbReference type="Google" id="ProtNLM"/>
    </source>
</evidence>
<evidence type="ECO:0000256" key="1">
    <source>
        <dbReference type="SAM" id="SignalP"/>
    </source>
</evidence>
<sequence>MIKRTLIFSLFVWIGLLSTYAQTEAPVVNYPQFEKGYVYLKNGEIIKGQYIYSVNLDKIRVVSGNVSKVIDVSEIEMISKSKKVTNEDKMEKGLSNFVPSAKKFFNLTEMGLLIGNSDNKKDAPLVFRTSFDYNINKNVAAGLGLGIDFLNETYMPVTANVIYKFRNEKYSPYIMLQGGYEIPIDDSQLAYNDIVPSSVISYNTYYWSANKKLDPKGGFLFSPSMGLLVHLNSQFGLNMSVGYQYHRQHYTSSDDYKLDIDYNRLLIKLGITIY</sequence>
<keyword evidence="1" id="KW-0732">Signal</keyword>
<protein>
    <recommendedName>
        <fullName evidence="4">Outer membrane protein beta-barrel domain-containing protein</fullName>
    </recommendedName>
</protein>
<dbReference type="OrthoDB" id="1117860at2"/>
<keyword evidence="3" id="KW-1185">Reference proteome</keyword>
<dbReference type="Gene3D" id="2.40.160.20">
    <property type="match status" value="1"/>
</dbReference>